<organism evidence="5 6">
    <name type="scientific">Roseateles toxinivorans</name>
    <dbReference type="NCBI Taxonomy" id="270368"/>
    <lineage>
        <taxon>Bacteria</taxon>
        <taxon>Pseudomonadati</taxon>
        <taxon>Pseudomonadota</taxon>
        <taxon>Betaproteobacteria</taxon>
        <taxon>Burkholderiales</taxon>
        <taxon>Sphaerotilaceae</taxon>
        <taxon>Roseateles</taxon>
    </lineage>
</organism>
<proteinExistence type="predicted"/>
<dbReference type="Gene3D" id="2.60.40.10">
    <property type="entry name" value="Immunoglobulins"/>
    <property type="match status" value="1"/>
</dbReference>
<dbReference type="Pfam" id="PF07495">
    <property type="entry name" value="Y_Y_Y"/>
    <property type="match status" value="1"/>
</dbReference>
<keyword evidence="3" id="KW-0812">Transmembrane</keyword>
<dbReference type="PANTHER" id="PTHR45138">
    <property type="entry name" value="REGULATORY COMPONENTS OF SENSORY TRANSDUCTION SYSTEM"/>
    <property type="match status" value="1"/>
</dbReference>
<comment type="caution">
    <text evidence="5">The sequence shown here is derived from an EMBL/GenBank/DDBJ whole genome shotgun (WGS) entry which is preliminary data.</text>
</comment>
<dbReference type="EMBL" id="SNXS01000007">
    <property type="protein sequence ID" value="TDP62567.1"/>
    <property type="molecule type" value="Genomic_DNA"/>
</dbReference>
<dbReference type="GO" id="GO:1902201">
    <property type="term" value="P:negative regulation of bacterial-type flagellum-dependent cell motility"/>
    <property type="evidence" value="ECO:0007669"/>
    <property type="project" value="TreeGrafter"/>
</dbReference>
<protein>
    <recommendedName>
        <fullName evidence="1">diguanylate cyclase</fullName>
        <ecNumber evidence="1">2.7.7.65</ecNumber>
    </recommendedName>
</protein>
<accession>A0A4V3CSY0</accession>
<evidence type="ECO:0000256" key="2">
    <source>
        <dbReference type="ARBA" id="ARBA00034247"/>
    </source>
</evidence>
<evidence type="ECO:0000256" key="1">
    <source>
        <dbReference type="ARBA" id="ARBA00012528"/>
    </source>
</evidence>
<dbReference type="InParanoid" id="A0A4V3CSY0"/>
<dbReference type="InterPro" id="IPR029787">
    <property type="entry name" value="Nucleotide_cyclase"/>
</dbReference>
<dbReference type="InterPro" id="IPR015943">
    <property type="entry name" value="WD40/YVTN_repeat-like_dom_sf"/>
</dbReference>
<dbReference type="EC" id="2.7.7.65" evidence="1"/>
<dbReference type="Pfam" id="PF00990">
    <property type="entry name" value="GGDEF"/>
    <property type="match status" value="1"/>
</dbReference>
<keyword evidence="6" id="KW-1185">Reference proteome</keyword>
<dbReference type="InterPro" id="IPR043128">
    <property type="entry name" value="Rev_trsase/Diguanyl_cyclase"/>
</dbReference>
<dbReference type="InterPro" id="IPR050469">
    <property type="entry name" value="Diguanylate_Cyclase"/>
</dbReference>
<dbReference type="InterPro" id="IPR011123">
    <property type="entry name" value="Y_Y_Y"/>
</dbReference>
<dbReference type="GO" id="GO:0005886">
    <property type="term" value="C:plasma membrane"/>
    <property type="evidence" value="ECO:0007669"/>
    <property type="project" value="TreeGrafter"/>
</dbReference>
<dbReference type="OrthoDB" id="5477914at2"/>
<dbReference type="NCBIfam" id="TIGR00254">
    <property type="entry name" value="GGDEF"/>
    <property type="match status" value="1"/>
</dbReference>
<dbReference type="AlphaFoldDB" id="A0A4V3CSY0"/>
<keyword evidence="3" id="KW-1133">Transmembrane helix</keyword>
<keyword evidence="3" id="KW-0472">Membrane</keyword>
<dbReference type="SUPFAM" id="SSF55073">
    <property type="entry name" value="Nucleotide cyclase"/>
    <property type="match status" value="1"/>
</dbReference>
<dbReference type="PANTHER" id="PTHR45138:SF9">
    <property type="entry name" value="DIGUANYLATE CYCLASE DGCM-RELATED"/>
    <property type="match status" value="1"/>
</dbReference>
<name>A0A4V3CSY0_9BURK</name>
<dbReference type="Gene3D" id="2.130.10.10">
    <property type="entry name" value="YVTN repeat-like/Quinoprotein amine dehydrogenase"/>
    <property type="match status" value="5"/>
</dbReference>
<sequence length="1142" mass="122900">MSCSVGVVQEVQTHSIARSWVARAAFGLALLLQALAGESLALPARSAAAELAPQRWAGLTELSFRHLRQEQGLPNEIATAVAEDGDGFLWVGTLGGLARWDGYRFKVYKADGRTAGALPDNVIQTLHGDAAGRLWIGTSASGLVRYDGQEDRFVRYPVGPQGLSHVSVRALIDDGAGGLWVGTEGGLDHLDPATGQIRRLSAQAGPGLQGVRALLLDRRGTLWVGTQQGLYRRAAGAGGFVPVGMGTSGAGQPDAVSLFEDSRGSIWVGSSQHGAFIVEGSGLQALPVQESSSAAGDALRVQPVVTIVETRQGEVWLGTLGQGIVSVDLATRLTRRIRHQATLPVSLPDNAVRDLYRDRSGLMWVASNRGLSRHDPSQAAILTMFGTPICDVPLQCGDALSPASTEVSWILPMPDGRIWLATHTQGVLIVDPSGARVAALSPDASRPDRALPPDIVLGLELSPQGQVFIATKRGLYRANAEGTTVERVRIPGRDPRASTWALLADGDTLWIGGETDGLWRLDLRTGKAAAPLRDAAQQLTDQRVIVLARGPANQLWIGTRNGLNRYDTASGVVTRISPDPERPQGLSAGFVTALFTDAQSRLWVGTYGGGVNILERLVEGEAPRFRSLAAAQGLPDDSVNALLADAAGQIWVSTDNGLATVDPRSLAVRSLKRAEGVEFLTYWTGSAARTAEGELLFGGAGGMTIVRPERLAAWTYRPPVRVTDLRIGGQDMPPGRFLAAAGPSRPVLPVSAQANSLVVEFAAMDYSAPERNRYAYRLEGFESTWVETDASRRLAAYTNLPPGSYRLLLRGSNRDGTWSETPLALPVRVQPAWHQTLWFRAAALLTLLLAMFVIVQVRTRWLRARQRELELKVSARTAELERVSEELQEKSRVLELASISDPLTGLYNRRFLAEHIEPAIAASLRRARDSRPGHPVDTDTLFFLIDIDHFKRVNDLYGHAAGDAVLVHFCRRLQAVMRASDYLVRWGGEEFLAVARDTDRARAEELAERIRAVVADSPFVLDDGRTLNISCSIGFACLPFVAPHPLALCWQDVVKLADMALLGAKRAGRNSWVGLSAAPLAQADLLLALAQVDPHPALRSGDLLVVSNRPAPVVMRALSELEGLSSHAGRGAAATEVSDSFS</sequence>
<evidence type="ECO:0000313" key="5">
    <source>
        <dbReference type="EMBL" id="TDP62567.1"/>
    </source>
</evidence>
<dbReference type="GO" id="GO:0043709">
    <property type="term" value="P:cell adhesion involved in single-species biofilm formation"/>
    <property type="evidence" value="ECO:0007669"/>
    <property type="project" value="TreeGrafter"/>
</dbReference>
<feature type="domain" description="GGDEF" evidence="4">
    <location>
        <begin position="938"/>
        <end position="1077"/>
    </location>
</feature>
<comment type="catalytic activity">
    <reaction evidence="2">
        <text>2 GTP = 3',3'-c-di-GMP + 2 diphosphate</text>
        <dbReference type="Rhea" id="RHEA:24898"/>
        <dbReference type="ChEBI" id="CHEBI:33019"/>
        <dbReference type="ChEBI" id="CHEBI:37565"/>
        <dbReference type="ChEBI" id="CHEBI:58805"/>
        <dbReference type="EC" id="2.7.7.65"/>
    </reaction>
</comment>
<dbReference type="InterPro" id="IPR000160">
    <property type="entry name" value="GGDEF_dom"/>
</dbReference>
<dbReference type="InterPro" id="IPR013783">
    <property type="entry name" value="Ig-like_fold"/>
</dbReference>
<dbReference type="GO" id="GO:0052621">
    <property type="term" value="F:diguanylate cyclase activity"/>
    <property type="evidence" value="ECO:0007669"/>
    <property type="project" value="UniProtKB-EC"/>
</dbReference>
<dbReference type="SMART" id="SM00267">
    <property type="entry name" value="GGDEF"/>
    <property type="match status" value="1"/>
</dbReference>
<dbReference type="Proteomes" id="UP000295361">
    <property type="component" value="Unassembled WGS sequence"/>
</dbReference>
<dbReference type="Gene3D" id="3.30.70.270">
    <property type="match status" value="1"/>
</dbReference>
<dbReference type="Pfam" id="PF07494">
    <property type="entry name" value="Reg_prop"/>
    <property type="match status" value="5"/>
</dbReference>
<gene>
    <name evidence="5" type="ORF">DES47_107145</name>
</gene>
<evidence type="ECO:0000313" key="6">
    <source>
        <dbReference type="Proteomes" id="UP000295361"/>
    </source>
</evidence>
<dbReference type="RefSeq" id="WP_133703029.1">
    <property type="nucleotide sequence ID" value="NZ_SNXS01000007.1"/>
</dbReference>
<feature type="transmembrane region" description="Helical" evidence="3">
    <location>
        <begin position="837"/>
        <end position="857"/>
    </location>
</feature>
<evidence type="ECO:0000259" key="4">
    <source>
        <dbReference type="PROSITE" id="PS50887"/>
    </source>
</evidence>
<reference evidence="5 6" key="1">
    <citation type="submission" date="2019-03" db="EMBL/GenBank/DDBJ databases">
        <title>Genomic Encyclopedia of Type Strains, Phase IV (KMG-IV): sequencing the most valuable type-strain genomes for metagenomic binning, comparative biology and taxonomic classification.</title>
        <authorList>
            <person name="Goeker M."/>
        </authorList>
    </citation>
    <scope>NUCLEOTIDE SEQUENCE [LARGE SCALE GENOMIC DNA]</scope>
    <source>
        <strain evidence="5 6">DSM 16998</strain>
    </source>
</reference>
<dbReference type="SUPFAM" id="SSF63829">
    <property type="entry name" value="Calcium-dependent phosphotriesterase"/>
    <property type="match status" value="3"/>
</dbReference>
<dbReference type="InterPro" id="IPR011110">
    <property type="entry name" value="Reg_prop"/>
</dbReference>
<evidence type="ECO:0000256" key="3">
    <source>
        <dbReference type="SAM" id="Phobius"/>
    </source>
</evidence>
<dbReference type="CDD" id="cd01949">
    <property type="entry name" value="GGDEF"/>
    <property type="match status" value="1"/>
</dbReference>
<dbReference type="PROSITE" id="PS50887">
    <property type="entry name" value="GGDEF"/>
    <property type="match status" value="1"/>
</dbReference>